<dbReference type="Proteomes" id="UP000680206">
    <property type="component" value="Unassembled WGS sequence"/>
</dbReference>
<accession>A0ABS3RYV3</accession>
<evidence type="ECO:0000313" key="2">
    <source>
        <dbReference type="Proteomes" id="UP000680206"/>
    </source>
</evidence>
<dbReference type="RefSeq" id="WP_208244546.1">
    <property type="nucleotide sequence ID" value="NZ_JAGEPF010000016.1"/>
</dbReference>
<proteinExistence type="predicted"/>
<dbReference type="EMBL" id="JAGEPF010000016">
    <property type="protein sequence ID" value="MBO2461185.1"/>
    <property type="molecule type" value="Genomic_DNA"/>
</dbReference>
<comment type="caution">
    <text evidence="1">The sequence shown here is derived from an EMBL/GenBank/DDBJ whole genome shotgun (WGS) entry which is preliminary data.</text>
</comment>
<sequence>MTTFTQGTFPLHVAGWATIPLEQANTLLTAWRHSLGPVRRPFGSQAWLLDVGGTPAAVAVSCSIVSPTVHSFRRNQVVELARLCSAPDARWATRVALRLWREVAATRWPYWHVAAAVSYSQNARHGGDIYRFDGWTKVSTKCGNETSATATWSKVRDRHHPARGPKTLWLWRFTETDDTAE</sequence>
<protein>
    <submittedName>
        <fullName evidence="1">Uncharacterized protein</fullName>
    </submittedName>
</protein>
<reference evidence="1 2" key="1">
    <citation type="submission" date="2021-03" db="EMBL/GenBank/DDBJ databases">
        <title>Actinomadura violae sp. nov., isolated from lichen in Thailand.</title>
        <authorList>
            <person name="Kanchanasin P."/>
            <person name="Saeng-In P."/>
            <person name="Phongsopitanun W."/>
            <person name="Yuki M."/>
            <person name="Kudo T."/>
            <person name="Ohkuma M."/>
            <person name="Tanasupawat S."/>
        </authorList>
    </citation>
    <scope>NUCLEOTIDE SEQUENCE [LARGE SCALE GENOMIC DNA]</scope>
    <source>
        <strain evidence="1 2">LCR2-06</strain>
    </source>
</reference>
<gene>
    <name evidence="1" type="ORF">J4709_26730</name>
</gene>
<evidence type="ECO:0000313" key="1">
    <source>
        <dbReference type="EMBL" id="MBO2461185.1"/>
    </source>
</evidence>
<keyword evidence="2" id="KW-1185">Reference proteome</keyword>
<name>A0ABS3RYV3_9ACTN</name>
<organism evidence="1 2">
    <name type="scientific">Actinomadura violacea</name>
    <dbReference type="NCBI Taxonomy" id="2819934"/>
    <lineage>
        <taxon>Bacteria</taxon>
        <taxon>Bacillati</taxon>
        <taxon>Actinomycetota</taxon>
        <taxon>Actinomycetes</taxon>
        <taxon>Streptosporangiales</taxon>
        <taxon>Thermomonosporaceae</taxon>
        <taxon>Actinomadura</taxon>
    </lineage>
</organism>